<sequence>MIRASHTPARNAALTPSVPQRDVMMREGDDNRKNKASHGLFFAEHKRSGSHGRSGYNARAQPDAGHRGYQCAALQRGG</sequence>
<protein>
    <submittedName>
        <fullName evidence="2">Uncharacterized protein</fullName>
    </submittedName>
</protein>
<comment type="caution">
    <text evidence="2">The sequence shown here is derived from an EMBL/GenBank/DDBJ whole genome shotgun (WGS) entry which is preliminary data.</text>
</comment>
<gene>
    <name evidence="2" type="ORF">PANT111_520016</name>
</gene>
<evidence type="ECO:0000313" key="3">
    <source>
        <dbReference type="Proteomes" id="UP000433737"/>
    </source>
</evidence>
<dbReference type="AlphaFoldDB" id="A0AAX3JBU2"/>
<evidence type="ECO:0000313" key="2">
    <source>
        <dbReference type="EMBL" id="VXC55511.1"/>
    </source>
</evidence>
<feature type="compositionally biased region" description="Basic and acidic residues" evidence="1">
    <location>
        <begin position="23"/>
        <end position="33"/>
    </location>
</feature>
<name>A0AAX3JBU2_9GAMM</name>
<feature type="region of interest" description="Disordered" evidence="1">
    <location>
        <begin position="1"/>
        <end position="78"/>
    </location>
</feature>
<proteinExistence type="predicted"/>
<evidence type="ECO:0000256" key="1">
    <source>
        <dbReference type="SAM" id="MobiDB-lite"/>
    </source>
</evidence>
<accession>A0AAX3JBU2</accession>
<organism evidence="2 3">
    <name type="scientific">Pantoea brenneri</name>
    <dbReference type="NCBI Taxonomy" id="472694"/>
    <lineage>
        <taxon>Bacteria</taxon>
        <taxon>Pseudomonadati</taxon>
        <taxon>Pseudomonadota</taxon>
        <taxon>Gammaproteobacteria</taxon>
        <taxon>Enterobacterales</taxon>
        <taxon>Erwiniaceae</taxon>
        <taxon>Pantoea</taxon>
    </lineage>
</organism>
<dbReference type="Proteomes" id="UP000433737">
    <property type="component" value="Unassembled WGS sequence"/>
</dbReference>
<reference evidence="2 3" key="1">
    <citation type="submission" date="2019-10" db="EMBL/GenBank/DDBJ databases">
        <authorList>
            <person name="Karimi E."/>
        </authorList>
    </citation>
    <scope>NUCLEOTIDE SEQUENCE [LARGE SCALE GENOMIC DNA]</scope>
    <source>
        <strain evidence="2">Pantoea sp. 111</strain>
    </source>
</reference>
<dbReference type="EMBL" id="CABWMH010000048">
    <property type="protein sequence ID" value="VXC55511.1"/>
    <property type="molecule type" value="Genomic_DNA"/>
</dbReference>